<accession>A0A8B5Y6J6</accession>
<dbReference type="Proteomes" id="UP000435910">
    <property type="component" value="Unassembled WGS sequence"/>
</dbReference>
<reference evidence="1 2" key="1">
    <citation type="submission" date="2019-06" db="EMBL/GenBank/DDBJ databases">
        <title>Genome sequence analysis of &gt;100 Bacillus licheniformis strains suggests intrinsic resistance to this species.</title>
        <authorList>
            <person name="Wels M."/>
            <person name="Siezen R.J."/>
            <person name="Johansen E."/>
            <person name="Stuer-Lauridsen B."/>
            <person name="Bjerre K."/>
            <person name="Nielsen B.K.K."/>
        </authorList>
    </citation>
    <scope>NUCLEOTIDE SEQUENCE [LARGE SCALE GENOMIC DNA]</scope>
    <source>
        <strain evidence="1 2">BAC-16736</strain>
    </source>
</reference>
<dbReference type="AlphaFoldDB" id="A0A8B5Y6J6"/>
<proteinExistence type="predicted"/>
<sequence length="64" mass="7537">MNVLDKKEIFKELTHLQDTYCEGCFIKKHFRKEYGKTYAHAFCISKCTVGEKLRTYGDVLTNKN</sequence>
<gene>
    <name evidence="1" type="ORF">CHCC16736_2351</name>
</gene>
<name>A0A8B5Y6J6_BACLI</name>
<dbReference type="Pfam" id="PF10782">
    <property type="entry name" value="zf-C2HCIx2C"/>
    <property type="match status" value="1"/>
</dbReference>
<evidence type="ECO:0000313" key="1">
    <source>
        <dbReference type="EMBL" id="TWL21067.1"/>
    </source>
</evidence>
<evidence type="ECO:0000313" key="2">
    <source>
        <dbReference type="Proteomes" id="UP000435910"/>
    </source>
</evidence>
<evidence type="ECO:0008006" key="3">
    <source>
        <dbReference type="Google" id="ProtNLM"/>
    </source>
</evidence>
<protein>
    <recommendedName>
        <fullName evidence="3">Zinc-finger domain-containing protein</fullName>
    </recommendedName>
</protein>
<organism evidence="1 2">
    <name type="scientific">Bacillus licheniformis</name>
    <dbReference type="NCBI Taxonomy" id="1402"/>
    <lineage>
        <taxon>Bacteria</taxon>
        <taxon>Bacillati</taxon>
        <taxon>Bacillota</taxon>
        <taxon>Bacilli</taxon>
        <taxon>Bacillales</taxon>
        <taxon>Bacillaceae</taxon>
        <taxon>Bacillus</taxon>
    </lineage>
</organism>
<comment type="caution">
    <text evidence="1">The sequence shown here is derived from an EMBL/GenBank/DDBJ whole genome shotgun (WGS) entry which is preliminary data.</text>
</comment>
<dbReference type="EMBL" id="NILC01000033">
    <property type="protein sequence ID" value="TWL21067.1"/>
    <property type="molecule type" value="Genomic_DNA"/>
</dbReference>
<dbReference type="InterPro" id="IPR019718">
    <property type="entry name" value="DUF2602"/>
</dbReference>